<comment type="subcellular location">
    <subcellularLocation>
        <location evidence="1">Membrane</location>
        <topology evidence="1">Multi-pass membrane protein</topology>
    </subcellularLocation>
</comment>
<feature type="transmembrane region" description="Helical" evidence="8">
    <location>
        <begin position="272"/>
        <end position="291"/>
    </location>
</feature>
<dbReference type="GO" id="GO:0016020">
    <property type="term" value="C:membrane"/>
    <property type="evidence" value="ECO:0007669"/>
    <property type="project" value="UniProtKB-SubCell"/>
</dbReference>
<dbReference type="Gene3D" id="1.20.1540.10">
    <property type="entry name" value="Rhomboid-like"/>
    <property type="match status" value="1"/>
</dbReference>
<dbReference type="GO" id="GO:0006508">
    <property type="term" value="P:proteolysis"/>
    <property type="evidence" value="ECO:0007669"/>
    <property type="project" value="UniProtKB-KW"/>
</dbReference>
<keyword evidence="4" id="KW-0378">Hydrolase</keyword>
<evidence type="ECO:0000256" key="6">
    <source>
        <dbReference type="ARBA" id="ARBA00023136"/>
    </source>
</evidence>
<evidence type="ECO:0000256" key="5">
    <source>
        <dbReference type="ARBA" id="ARBA00022989"/>
    </source>
</evidence>
<proteinExistence type="inferred from homology"/>
<evidence type="ECO:0000256" key="3">
    <source>
        <dbReference type="ARBA" id="ARBA00022692"/>
    </source>
</evidence>
<evidence type="ECO:0000256" key="7">
    <source>
        <dbReference type="SAM" id="MobiDB-lite"/>
    </source>
</evidence>
<dbReference type="SUPFAM" id="SSF144091">
    <property type="entry name" value="Rhomboid-like"/>
    <property type="match status" value="1"/>
</dbReference>
<evidence type="ECO:0000256" key="8">
    <source>
        <dbReference type="SAM" id="Phobius"/>
    </source>
</evidence>
<dbReference type="PANTHER" id="PTHR43731:SF14">
    <property type="entry name" value="PRESENILIN-ASSOCIATED RHOMBOID-LIKE PROTEIN, MITOCHONDRIAL"/>
    <property type="match status" value="1"/>
</dbReference>
<evidence type="ECO:0000256" key="2">
    <source>
        <dbReference type="ARBA" id="ARBA00009045"/>
    </source>
</evidence>
<dbReference type="GO" id="GO:0004252">
    <property type="term" value="F:serine-type endopeptidase activity"/>
    <property type="evidence" value="ECO:0007669"/>
    <property type="project" value="InterPro"/>
</dbReference>
<comment type="similarity">
    <text evidence="2">Belongs to the peptidase S54 family.</text>
</comment>
<gene>
    <name evidence="10" type="ORF">EYW49_10880</name>
</gene>
<feature type="transmembrane region" description="Helical" evidence="8">
    <location>
        <begin position="297"/>
        <end position="322"/>
    </location>
</feature>
<feature type="domain" description="Peptidase S54 rhomboid" evidence="9">
    <location>
        <begin position="295"/>
        <end position="436"/>
    </location>
</feature>
<evidence type="ECO:0000259" key="9">
    <source>
        <dbReference type="Pfam" id="PF01694"/>
    </source>
</evidence>
<comment type="caution">
    <text evidence="10">The sequence shown here is derived from an EMBL/GenBank/DDBJ whole genome shotgun (WGS) entry which is preliminary data.</text>
</comment>
<dbReference type="InterPro" id="IPR035952">
    <property type="entry name" value="Rhomboid-like_sf"/>
</dbReference>
<sequence length="597" mass="64382">MPKGSARSSPDPGAHSLLHQPHPPASVFGLYCGRRQSMISVSCGPRPTCNRALNARCRPRPSDAMTASEGDGVAMADDAEQTLADKIALRCRLEMGYVRCEDADAAPLAARFDELLVADDGLTRSFVGLVDGDRHPGKQFTTSLYELQLLADDLRRGSHPVRVHVVEVGPTALDERAASLAPFRRAHIFDRRFLSASVVESTTGRVWANNKIWQRFLTRAVAAAPLTEAEIEARRHVAMPSPRPPWATYGLMAVLVAVFVVQIWLDPARRIFTGFDGATLAAMGGSARMLVVESGQWLRLLTAAFLHLSLIHLAFNLIALYIGGKALERVVGGVWTLAIYVIGAIGASLISMVFNPPNVVGVGASGAIMAEAGSLVVMAFRFPPGPVRSRMMTGSLYMLVPTLMTGNQARDGSIVDFAAHLGGALTGIAFAALMLRFWSRDEPLPPMRRAAIGVVAAALAVVVIGAPSLQREYRAVMLVRALAPNTILPTLRLDAYAGGERFTTEYPRDPRGHIYVGDYLVEQKRFAEAEREARKALALDDVYAAFEAPKELHTAAEALLVAVLIAQGRRDQIAPYLPDICGSPNIGPKARAEGLCN</sequence>
<dbReference type="Proteomes" id="UP000292781">
    <property type="component" value="Unassembled WGS sequence"/>
</dbReference>
<dbReference type="InterPro" id="IPR050925">
    <property type="entry name" value="Rhomboid_protease_S54"/>
</dbReference>
<evidence type="ECO:0000256" key="1">
    <source>
        <dbReference type="ARBA" id="ARBA00004141"/>
    </source>
</evidence>
<feature type="transmembrane region" description="Helical" evidence="8">
    <location>
        <begin position="417"/>
        <end position="438"/>
    </location>
</feature>
<dbReference type="EMBL" id="SJFN01000014">
    <property type="protein sequence ID" value="TBW37606.1"/>
    <property type="molecule type" value="Genomic_DNA"/>
</dbReference>
<feature type="transmembrane region" description="Helical" evidence="8">
    <location>
        <begin position="246"/>
        <end position="265"/>
    </location>
</feature>
<dbReference type="RefSeq" id="WP_131309503.1">
    <property type="nucleotide sequence ID" value="NZ_SJFN01000014.1"/>
</dbReference>
<feature type="transmembrane region" description="Helical" evidence="8">
    <location>
        <begin position="360"/>
        <end position="382"/>
    </location>
</feature>
<evidence type="ECO:0000313" key="10">
    <source>
        <dbReference type="EMBL" id="TBW37606.1"/>
    </source>
</evidence>
<organism evidence="10 11">
    <name type="scientific">Siculibacillus lacustris</name>
    <dbReference type="NCBI Taxonomy" id="1549641"/>
    <lineage>
        <taxon>Bacteria</taxon>
        <taxon>Pseudomonadati</taxon>
        <taxon>Pseudomonadota</taxon>
        <taxon>Alphaproteobacteria</taxon>
        <taxon>Hyphomicrobiales</taxon>
        <taxon>Ancalomicrobiaceae</taxon>
        <taxon>Siculibacillus</taxon>
    </lineage>
</organism>
<keyword evidence="5 8" id="KW-1133">Transmembrane helix</keyword>
<name>A0A4Q9VPD5_9HYPH</name>
<reference evidence="10 11" key="1">
    <citation type="submission" date="2019-02" db="EMBL/GenBank/DDBJ databases">
        <title>Siculibacillus lacustris gen. nov., sp. nov., a new rosette-forming bacterium isolated from a freshwater crater lake (Lake St. Ana, Romania).</title>
        <authorList>
            <person name="Felfoldi T."/>
            <person name="Marton Z."/>
            <person name="Szabo A."/>
            <person name="Mentes A."/>
            <person name="Boka K."/>
            <person name="Marialigeti K."/>
            <person name="Mathe I."/>
            <person name="Koncz M."/>
            <person name="Schumann P."/>
            <person name="Toth E."/>
        </authorList>
    </citation>
    <scope>NUCLEOTIDE SEQUENCE [LARGE SCALE GENOMIC DNA]</scope>
    <source>
        <strain evidence="10 11">SA-279</strain>
    </source>
</reference>
<feature type="transmembrane region" description="Helical" evidence="8">
    <location>
        <begin position="450"/>
        <end position="469"/>
    </location>
</feature>
<feature type="transmembrane region" description="Helical" evidence="8">
    <location>
        <begin position="334"/>
        <end position="354"/>
    </location>
</feature>
<dbReference type="AlphaFoldDB" id="A0A4Q9VPD5"/>
<evidence type="ECO:0000256" key="4">
    <source>
        <dbReference type="ARBA" id="ARBA00022801"/>
    </source>
</evidence>
<accession>A0A4Q9VPD5</accession>
<feature type="region of interest" description="Disordered" evidence="7">
    <location>
        <begin position="1"/>
        <end position="21"/>
    </location>
</feature>
<keyword evidence="6 8" id="KW-0472">Membrane</keyword>
<dbReference type="InterPro" id="IPR022764">
    <property type="entry name" value="Peptidase_S54_rhomboid_dom"/>
</dbReference>
<keyword evidence="3 8" id="KW-0812">Transmembrane</keyword>
<dbReference type="PANTHER" id="PTHR43731">
    <property type="entry name" value="RHOMBOID PROTEASE"/>
    <property type="match status" value="1"/>
</dbReference>
<protein>
    <submittedName>
        <fullName evidence="10">Rhomboid family intramembrane serine protease</fullName>
    </submittedName>
</protein>
<keyword evidence="10" id="KW-0645">Protease</keyword>
<dbReference type="OrthoDB" id="9813074at2"/>
<evidence type="ECO:0000313" key="11">
    <source>
        <dbReference type="Proteomes" id="UP000292781"/>
    </source>
</evidence>
<dbReference type="Pfam" id="PF01694">
    <property type="entry name" value="Rhomboid"/>
    <property type="match status" value="1"/>
</dbReference>
<keyword evidence="11" id="KW-1185">Reference proteome</keyword>